<keyword evidence="3 6" id="KW-0812">Transmembrane</keyword>
<feature type="transmembrane region" description="Helical" evidence="6">
    <location>
        <begin position="29"/>
        <end position="50"/>
    </location>
</feature>
<evidence type="ECO:0000313" key="9">
    <source>
        <dbReference type="Proteomes" id="UP000600449"/>
    </source>
</evidence>
<dbReference type="RefSeq" id="WP_188912184.1">
    <property type="nucleotide sequence ID" value="NZ_BMMF01000005.1"/>
</dbReference>
<keyword evidence="2" id="KW-1003">Cell membrane</keyword>
<comment type="subcellular location">
    <subcellularLocation>
        <location evidence="1">Cell membrane</location>
        <topology evidence="1">Multi-pass membrane protein</topology>
    </subcellularLocation>
</comment>
<dbReference type="GO" id="GO:0005886">
    <property type="term" value="C:plasma membrane"/>
    <property type="evidence" value="ECO:0007669"/>
    <property type="project" value="UniProtKB-SubCell"/>
</dbReference>
<dbReference type="Proteomes" id="UP000600449">
    <property type="component" value="Unassembled WGS sequence"/>
</dbReference>
<dbReference type="AlphaFoldDB" id="A0A917Q776"/>
<dbReference type="GO" id="GO:0004190">
    <property type="term" value="F:aspartic-type endopeptidase activity"/>
    <property type="evidence" value="ECO:0007669"/>
    <property type="project" value="InterPro"/>
</dbReference>
<feature type="domain" description="Prepilin type IV endopeptidase peptidase" evidence="7">
    <location>
        <begin position="11"/>
        <end position="114"/>
    </location>
</feature>
<organism evidence="8 9">
    <name type="scientific">Salinarimonas ramus</name>
    <dbReference type="NCBI Taxonomy" id="690164"/>
    <lineage>
        <taxon>Bacteria</taxon>
        <taxon>Pseudomonadati</taxon>
        <taxon>Pseudomonadota</taxon>
        <taxon>Alphaproteobacteria</taxon>
        <taxon>Hyphomicrobiales</taxon>
        <taxon>Salinarimonadaceae</taxon>
        <taxon>Salinarimonas</taxon>
    </lineage>
</organism>
<dbReference type="PANTHER" id="PTHR36506">
    <property type="entry name" value="PREFLAGELLIN PEPTIDASE"/>
    <property type="match status" value="1"/>
</dbReference>
<evidence type="ECO:0000256" key="2">
    <source>
        <dbReference type="ARBA" id="ARBA00022475"/>
    </source>
</evidence>
<evidence type="ECO:0000256" key="1">
    <source>
        <dbReference type="ARBA" id="ARBA00004651"/>
    </source>
</evidence>
<sequence length="170" mass="17570">MTGIATALLAAFVGLLAAAAISDARTMRIPNRLSLGLIAAFLPFGLLAGLDLATIGIHLLVGLGVLFVTFTMFALRWIGGGDAKLVAAAAIWFGMADVGAFLFATAIAGGVLTLGIVALRSMPVPVVVGNWLWLTRLQDKTVGVPYGIAIAAGAFLVLPQSQVWRLVMPA</sequence>
<evidence type="ECO:0000256" key="4">
    <source>
        <dbReference type="ARBA" id="ARBA00022989"/>
    </source>
</evidence>
<feature type="transmembrane region" description="Helical" evidence="6">
    <location>
        <begin position="146"/>
        <end position="167"/>
    </location>
</feature>
<evidence type="ECO:0000256" key="3">
    <source>
        <dbReference type="ARBA" id="ARBA00022692"/>
    </source>
</evidence>
<keyword evidence="5 6" id="KW-0472">Membrane</keyword>
<dbReference type="InterPro" id="IPR000045">
    <property type="entry name" value="Prepilin_IV_endopep_pep"/>
</dbReference>
<evidence type="ECO:0000256" key="6">
    <source>
        <dbReference type="SAM" id="Phobius"/>
    </source>
</evidence>
<accession>A0A917Q776</accession>
<dbReference type="InterPro" id="IPR052218">
    <property type="entry name" value="Preflagellin_Peptidase"/>
</dbReference>
<protein>
    <recommendedName>
        <fullName evidence="7">Prepilin type IV endopeptidase peptidase domain-containing protein</fullName>
    </recommendedName>
</protein>
<evidence type="ECO:0000259" key="7">
    <source>
        <dbReference type="Pfam" id="PF01478"/>
    </source>
</evidence>
<proteinExistence type="predicted"/>
<feature type="transmembrane region" description="Helical" evidence="6">
    <location>
        <begin position="57"/>
        <end position="79"/>
    </location>
</feature>
<gene>
    <name evidence="8" type="primary">cpaA2</name>
    <name evidence="8" type="ORF">GCM10011322_19440</name>
</gene>
<feature type="transmembrane region" description="Helical" evidence="6">
    <location>
        <begin position="85"/>
        <end position="104"/>
    </location>
</feature>
<dbReference type="PANTHER" id="PTHR36506:SF1">
    <property type="entry name" value="PREFLAGELLIN PEPTIDASE"/>
    <property type="match status" value="1"/>
</dbReference>
<name>A0A917Q776_9HYPH</name>
<evidence type="ECO:0000313" key="8">
    <source>
        <dbReference type="EMBL" id="GGK32813.1"/>
    </source>
</evidence>
<dbReference type="Gene3D" id="1.20.120.1220">
    <property type="match status" value="1"/>
</dbReference>
<comment type="caution">
    <text evidence="8">The sequence shown here is derived from an EMBL/GenBank/DDBJ whole genome shotgun (WGS) entry which is preliminary data.</text>
</comment>
<keyword evidence="4 6" id="KW-1133">Transmembrane helix</keyword>
<dbReference type="EMBL" id="BMMF01000005">
    <property type="protein sequence ID" value="GGK32813.1"/>
    <property type="molecule type" value="Genomic_DNA"/>
</dbReference>
<evidence type="ECO:0000256" key="5">
    <source>
        <dbReference type="ARBA" id="ARBA00023136"/>
    </source>
</evidence>
<dbReference type="Pfam" id="PF01478">
    <property type="entry name" value="Peptidase_A24"/>
    <property type="match status" value="1"/>
</dbReference>
<feature type="transmembrane region" description="Helical" evidence="6">
    <location>
        <begin position="111"/>
        <end position="134"/>
    </location>
</feature>
<keyword evidence="9" id="KW-1185">Reference proteome</keyword>
<reference evidence="8 9" key="1">
    <citation type="journal article" date="2014" name="Int. J. Syst. Evol. Microbiol.">
        <title>Complete genome sequence of Corynebacterium casei LMG S-19264T (=DSM 44701T), isolated from a smear-ripened cheese.</title>
        <authorList>
            <consortium name="US DOE Joint Genome Institute (JGI-PGF)"/>
            <person name="Walter F."/>
            <person name="Albersmeier A."/>
            <person name="Kalinowski J."/>
            <person name="Ruckert C."/>
        </authorList>
    </citation>
    <scope>NUCLEOTIDE SEQUENCE [LARGE SCALE GENOMIC DNA]</scope>
    <source>
        <strain evidence="8 9">CGMCC 1.9161</strain>
    </source>
</reference>